<keyword evidence="1" id="KW-1133">Transmembrane helix</keyword>
<feature type="transmembrane region" description="Helical" evidence="1">
    <location>
        <begin position="12"/>
        <end position="33"/>
    </location>
</feature>
<dbReference type="CDD" id="cd02972">
    <property type="entry name" value="DsbA_family"/>
    <property type="match status" value="1"/>
</dbReference>
<dbReference type="InterPro" id="IPR036249">
    <property type="entry name" value="Thioredoxin-like_sf"/>
</dbReference>
<keyword evidence="1" id="KW-0812">Transmembrane</keyword>
<keyword evidence="4" id="KW-1185">Reference proteome</keyword>
<organism evidence="3 4">
    <name type="scientific">Microbacterium caowuchunii</name>
    <dbReference type="NCBI Taxonomy" id="2614638"/>
    <lineage>
        <taxon>Bacteria</taxon>
        <taxon>Bacillati</taxon>
        <taxon>Actinomycetota</taxon>
        <taxon>Actinomycetes</taxon>
        <taxon>Micrococcales</taxon>
        <taxon>Microbacteriaceae</taxon>
        <taxon>Microbacterium</taxon>
    </lineage>
</organism>
<protein>
    <submittedName>
        <fullName evidence="3">Thioredoxin domain-containing protein</fullName>
    </submittedName>
</protein>
<dbReference type="SUPFAM" id="SSF52833">
    <property type="entry name" value="Thioredoxin-like"/>
    <property type="match status" value="1"/>
</dbReference>
<name>A0A5N0TFR9_9MICO</name>
<evidence type="ECO:0000259" key="2">
    <source>
        <dbReference type="Pfam" id="PF13462"/>
    </source>
</evidence>
<evidence type="ECO:0000313" key="4">
    <source>
        <dbReference type="Proteomes" id="UP000326838"/>
    </source>
</evidence>
<evidence type="ECO:0000256" key="1">
    <source>
        <dbReference type="SAM" id="Phobius"/>
    </source>
</evidence>
<accession>A0A5N0TFR9</accession>
<dbReference type="Gene3D" id="3.40.30.10">
    <property type="entry name" value="Glutaredoxin"/>
    <property type="match status" value="1"/>
</dbReference>
<gene>
    <name evidence="3" type="ORF">F6B40_09085</name>
</gene>
<dbReference type="Pfam" id="PF13462">
    <property type="entry name" value="Thioredoxin_4"/>
    <property type="match status" value="1"/>
</dbReference>
<dbReference type="Proteomes" id="UP000326838">
    <property type="component" value="Unassembled WGS sequence"/>
</dbReference>
<evidence type="ECO:0000313" key="3">
    <source>
        <dbReference type="EMBL" id="KAA9133880.1"/>
    </source>
</evidence>
<sequence length="230" mass="23776">MARAGKKTNWFAVWVSIAAVVAVVVVGALVVWANNASSGPGTAPQSAVIDDETGAIAVGEGEGTIDTYVDFMCPVCASFEATYGSAIESMVEDGTITLNIHPISILDRASAGSEFSTRAANAMYAVAANHPDLALPYLQALFANQPAEGTTGLSNEELIAIAEQVGATDAAEDINAGTYAQFVEYMTKQTPVQPGQSGISTPTIAIDGEVISNSQLTGDPQADLVAKFTR</sequence>
<keyword evidence="1" id="KW-0472">Membrane</keyword>
<comment type="caution">
    <text evidence="3">The sequence shown here is derived from an EMBL/GenBank/DDBJ whole genome shotgun (WGS) entry which is preliminary data.</text>
</comment>
<feature type="domain" description="Thioredoxin-like fold" evidence="2">
    <location>
        <begin position="63"/>
        <end position="215"/>
    </location>
</feature>
<proteinExistence type="predicted"/>
<dbReference type="InterPro" id="IPR012336">
    <property type="entry name" value="Thioredoxin-like_fold"/>
</dbReference>
<reference evidence="4" key="1">
    <citation type="submission" date="2019-09" db="EMBL/GenBank/DDBJ databases">
        <title>Mumia zhuanghuii sp. nov. isolated from the intestinal contents of plateau pika (Ochotona curzoniae) in the Qinghai-Tibet plateau of China.</title>
        <authorList>
            <person name="Tian Z."/>
        </authorList>
    </citation>
    <scope>NUCLEOTIDE SEQUENCE [LARGE SCALE GENOMIC DNA]</scope>
    <source>
        <strain evidence="4">L-033</strain>
    </source>
</reference>
<dbReference type="EMBL" id="VYUY01000009">
    <property type="protein sequence ID" value="KAA9133880.1"/>
    <property type="molecule type" value="Genomic_DNA"/>
</dbReference>
<dbReference type="AlphaFoldDB" id="A0A5N0TFR9"/>
<dbReference type="RefSeq" id="WP_150893207.1">
    <property type="nucleotide sequence ID" value="NZ_VYUY01000009.1"/>
</dbReference>